<feature type="non-terminal residue" evidence="1">
    <location>
        <position position="30"/>
    </location>
</feature>
<organism evidence="1">
    <name type="scientific">marine sediment metagenome</name>
    <dbReference type="NCBI Taxonomy" id="412755"/>
    <lineage>
        <taxon>unclassified sequences</taxon>
        <taxon>metagenomes</taxon>
        <taxon>ecological metagenomes</taxon>
    </lineage>
</organism>
<proteinExistence type="predicted"/>
<sequence length="30" mass="3657">MKTVIQQFQVHELEMRDLAMSYKFAVLIRM</sequence>
<dbReference type="EMBL" id="LAZR01006862">
    <property type="protein sequence ID" value="KKM89145.1"/>
    <property type="molecule type" value="Genomic_DNA"/>
</dbReference>
<evidence type="ECO:0000313" key="1">
    <source>
        <dbReference type="EMBL" id="KKM89145.1"/>
    </source>
</evidence>
<protein>
    <submittedName>
        <fullName evidence="1">Uncharacterized protein</fullName>
    </submittedName>
</protein>
<comment type="caution">
    <text evidence="1">The sequence shown here is derived from an EMBL/GenBank/DDBJ whole genome shotgun (WGS) entry which is preliminary data.</text>
</comment>
<accession>A0A0F9NJY6</accession>
<name>A0A0F9NJY6_9ZZZZ</name>
<reference evidence="1" key="1">
    <citation type="journal article" date="2015" name="Nature">
        <title>Complex archaea that bridge the gap between prokaryotes and eukaryotes.</title>
        <authorList>
            <person name="Spang A."/>
            <person name="Saw J.H."/>
            <person name="Jorgensen S.L."/>
            <person name="Zaremba-Niedzwiedzka K."/>
            <person name="Martijn J."/>
            <person name="Lind A.E."/>
            <person name="van Eijk R."/>
            <person name="Schleper C."/>
            <person name="Guy L."/>
            <person name="Ettema T.J."/>
        </authorList>
    </citation>
    <scope>NUCLEOTIDE SEQUENCE</scope>
</reference>
<dbReference type="AlphaFoldDB" id="A0A0F9NJY6"/>
<gene>
    <name evidence="1" type="ORF">LCGC14_1251550</name>
</gene>